<dbReference type="EMBL" id="JAAXOT010000001">
    <property type="protein sequence ID" value="NKY54772.1"/>
    <property type="molecule type" value="Genomic_DNA"/>
</dbReference>
<evidence type="ECO:0000313" key="3">
    <source>
        <dbReference type="Proteomes" id="UP000570678"/>
    </source>
</evidence>
<dbReference type="RefSeq" id="WP_062970928.1">
    <property type="nucleotide sequence ID" value="NZ_JAAXOT010000001.1"/>
</dbReference>
<evidence type="ECO:0000313" key="2">
    <source>
        <dbReference type="EMBL" id="NKY54772.1"/>
    </source>
</evidence>
<gene>
    <name evidence="2" type="ORF">HGA15_01060</name>
</gene>
<name>A0A846YAD0_9NOCA</name>
<organism evidence="2 3">
    <name type="scientific">Nocardia flavorosea</name>
    <dbReference type="NCBI Taxonomy" id="53429"/>
    <lineage>
        <taxon>Bacteria</taxon>
        <taxon>Bacillati</taxon>
        <taxon>Actinomycetota</taxon>
        <taxon>Actinomycetes</taxon>
        <taxon>Mycobacteriales</taxon>
        <taxon>Nocardiaceae</taxon>
        <taxon>Nocardia</taxon>
    </lineage>
</organism>
<feature type="region of interest" description="Disordered" evidence="1">
    <location>
        <begin position="75"/>
        <end position="103"/>
    </location>
</feature>
<accession>A0A846YAD0</accession>
<feature type="compositionally biased region" description="Gly residues" evidence="1">
    <location>
        <begin position="94"/>
        <end position="103"/>
    </location>
</feature>
<dbReference type="Proteomes" id="UP000570678">
    <property type="component" value="Unassembled WGS sequence"/>
</dbReference>
<protein>
    <submittedName>
        <fullName evidence="2">Uncharacterized protein</fullName>
    </submittedName>
</protein>
<comment type="caution">
    <text evidence="2">The sequence shown here is derived from an EMBL/GenBank/DDBJ whole genome shotgun (WGS) entry which is preliminary data.</text>
</comment>
<evidence type="ECO:0000256" key="1">
    <source>
        <dbReference type="SAM" id="MobiDB-lite"/>
    </source>
</evidence>
<dbReference type="AlphaFoldDB" id="A0A846YAD0"/>
<keyword evidence="3" id="KW-1185">Reference proteome</keyword>
<reference evidence="2 3" key="1">
    <citation type="submission" date="2020-04" db="EMBL/GenBank/DDBJ databases">
        <title>MicrobeNet Type strains.</title>
        <authorList>
            <person name="Nicholson A.C."/>
        </authorList>
    </citation>
    <scope>NUCLEOTIDE SEQUENCE [LARGE SCALE GENOMIC DNA]</scope>
    <source>
        <strain evidence="2 3">JCM 3332</strain>
    </source>
</reference>
<proteinExistence type="predicted"/>
<sequence length="103" mass="11083">MAKLRTLSTASHPRCFLVAGGNHRLHQCDIFGHEGIEGPRAVDLRPAGGEGSRDRFVDRGTSELRDLLRTATGALAQGLLTRQEPRRAPQAGRPGRGQTGSET</sequence>